<dbReference type="Gene3D" id="2.60.120.260">
    <property type="entry name" value="Galactose-binding domain-like"/>
    <property type="match status" value="1"/>
</dbReference>
<sequence length="931" mass="98010">MPSIVQPLRFKHIATQVSLALILGAGMAVTASASVADHHEFEATLHVPYKADASLRAGAEARYFTLEFDYPHLKKEQAVSWRVELLTPDGRVLDRWYGIEKIFNKAISNKILWTGKTSKGEVIRDGLYQVKLTAVAADVVATASSNTAVNTLVERNLQVNKAGQEVQSWPMQVGKVAVPAMPGFTALNTRKTTTAPKAGIANKMAVASLTAAGGSLPYTIYYGNLHSQTNHSDGGGDLSSCTGAQNPQSAAYGPTDAYQYALNKGLDFLMTSEHNHMYDGSDSTNASANPATAKNLYQSGLSAAASFNSSHSNFLAIYGMEWGVITNGGHLNIFNATELLGWEYNSSNQLIGDTFVAKGDYAGLYTLMRQRGWIGQFNHPSSSGQFAANGVALGYTADGDQAMVLCEVLNTSAFSTNTTETETGRSTYEGACNKALEAGFHIAFSSDQDNHCANWGASYTNRTGVLIPNGMPLTNANFIDALKARRVFATMDKNSQIILTANNHIMGERFSNSGPLTLTTNFASTTGRTVSSVVIYEGVPGRNGTVSQLTSAATATITPAVGEHFYYAKITQDDGNILWSAPVWVTQTSGGNTDTTAPTVSASESGNSGNISFSASASDNVGVTKVEFYVDGVLKGSSTTAPYSLSLNSTTLTNAPHTLVAKAYDAANNIGTSSSVNFTVNNPVADTTPPTVTASETGSSGNITLSASASDNVGVTKVEFYVDSALKGTSTTAPYSLSLNSTTLTNATHTLVAKAYDAANNVGSSASVNFSVNNAVSTQLIANSSFESGAASWTATSGVISNSSGQAARTGSYKAWLNGYGSTHTDTLSQQVTIPSTANSAMLSFWLKVVSDETTTTQAYDTLKVQVQNSSGTVLATLATYSNLDKGSSYLNKTFNLSAYKGQTIRIVFTGVEGSVTATAFLIDDVTLLAQ</sequence>
<dbReference type="Pfam" id="PF17957">
    <property type="entry name" value="Big_7"/>
    <property type="match status" value="2"/>
</dbReference>
<gene>
    <name evidence="2" type="ORF">H8K47_17360</name>
</gene>
<dbReference type="RefSeq" id="WP_186882638.1">
    <property type="nucleotide sequence ID" value="NZ_JACOGG010000032.1"/>
</dbReference>
<dbReference type="AlphaFoldDB" id="A0A923L032"/>
<dbReference type="InterPro" id="IPR013320">
    <property type="entry name" value="ConA-like_dom_sf"/>
</dbReference>
<dbReference type="SUPFAM" id="SSF89550">
    <property type="entry name" value="PHP domain-like"/>
    <property type="match status" value="1"/>
</dbReference>
<evidence type="ECO:0000313" key="2">
    <source>
        <dbReference type="EMBL" id="MBC3937128.1"/>
    </source>
</evidence>
<dbReference type="Proteomes" id="UP000612361">
    <property type="component" value="Unassembled WGS sequence"/>
</dbReference>
<accession>A0A923L032</accession>
<feature type="signal peptide" evidence="1">
    <location>
        <begin position="1"/>
        <end position="33"/>
    </location>
</feature>
<evidence type="ECO:0000256" key="1">
    <source>
        <dbReference type="SAM" id="SignalP"/>
    </source>
</evidence>
<dbReference type="InterPro" id="IPR016195">
    <property type="entry name" value="Pol/histidinol_Pase-like"/>
</dbReference>
<dbReference type="Gene3D" id="3.20.20.140">
    <property type="entry name" value="Metal-dependent hydrolases"/>
    <property type="match status" value="1"/>
</dbReference>
<dbReference type="InterPro" id="IPR013783">
    <property type="entry name" value="Ig-like_fold"/>
</dbReference>
<dbReference type="SUPFAM" id="SSF49899">
    <property type="entry name" value="Concanavalin A-like lectins/glucanases"/>
    <property type="match status" value="1"/>
</dbReference>
<dbReference type="NCBIfam" id="NF038032">
    <property type="entry name" value="CehA_McbA_metalo"/>
    <property type="match status" value="1"/>
</dbReference>
<comment type="caution">
    <text evidence="2">The sequence shown here is derived from an EMBL/GenBank/DDBJ whole genome shotgun (WGS) entry which is preliminary data.</text>
</comment>
<keyword evidence="1" id="KW-0732">Signal</keyword>
<keyword evidence="3" id="KW-1185">Reference proteome</keyword>
<dbReference type="Gene3D" id="2.60.40.10">
    <property type="entry name" value="Immunoglobulins"/>
    <property type="match status" value="2"/>
</dbReference>
<dbReference type="EMBL" id="JACOGG010000032">
    <property type="protein sequence ID" value="MBC3937128.1"/>
    <property type="molecule type" value="Genomic_DNA"/>
</dbReference>
<reference evidence="2" key="1">
    <citation type="submission" date="2020-08" db="EMBL/GenBank/DDBJ databases">
        <title>Novel species isolated from subtropical streams in China.</title>
        <authorList>
            <person name="Lu H."/>
        </authorList>
    </citation>
    <scope>NUCLEOTIDE SEQUENCE</scope>
    <source>
        <strain evidence="2">CY7W</strain>
    </source>
</reference>
<organism evidence="2 3">
    <name type="scientific">Undibacterium rugosum</name>
    <dbReference type="NCBI Taxonomy" id="2762291"/>
    <lineage>
        <taxon>Bacteria</taxon>
        <taxon>Pseudomonadati</taxon>
        <taxon>Pseudomonadota</taxon>
        <taxon>Betaproteobacteria</taxon>
        <taxon>Burkholderiales</taxon>
        <taxon>Oxalobacteraceae</taxon>
        <taxon>Undibacterium</taxon>
    </lineage>
</organism>
<name>A0A923L032_9BURK</name>
<proteinExistence type="predicted"/>
<feature type="chain" id="PRO_5037573113" evidence="1">
    <location>
        <begin position="34"/>
        <end position="931"/>
    </location>
</feature>
<evidence type="ECO:0000313" key="3">
    <source>
        <dbReference type="Proteomes" id="UP000612361"/>
    </source>
</evidence>
<protein>
    <submittedName>
        <fullName evidence="2">Ig-like domain-containing protein</fullName>
    </submittedName>
</protein>